<dbReference type="SUPFAM" id="SSF52980">
    <property type="entry name" value="Restriction endonuclease-like"/>
    <property type="match status" value="1"/>
</dbReference>
<reference evidence="3" key="1">
    <citation type="submission" date="2023-07" db="EMBL/GenBank/DDBJ databases">
        <title>Description of three actinobacteria isolated from air of manufacturing shop in a pharmaceutical factory.</title>
        <authorList>
            <person name="Zhang D.-F."/>
        </authorList>
    </citation>
    <scope>NUCLEOTIDE SEQUENCE [LARGE SCALE GENOMIC DNA]</scope>
    <source>
        <strain evidence="3">CCTCC AB 2011122</strain>
    </source>
</reference>
<keyword evidence="3" id="KW-1185">Reference proteome</keyword>
<accession>A0ABU1FGC6</accession>
<evidence type="ECO:0008006" key="4">
    <source>
        <dbReference type="Google" id="ProtNLM"/>
    </source>
</evidence>
<comment type="caution">
    <text evidence="2">The sequence shown here is derived from an EMBL/GenBank/DDBJ whole genome shotgun (WGS) entry which is preliminary data.</text>
</comment>
<name>A0ABU1FGC6_9MICO</name>
<organism evidence="2 3">
    <name type="scientific">Agromyces indicus</name>
    <dbReference type="NCBI Taxonomy" id="758919"/>
    <lineage>
        <taxon>Bacteria</taxon>
        <taxon>Bacillati</taxon>
        <taxon>Actinomycetota</taxon>
        <taxon>Actinomycetes</taxon>
        <taxon>Micrococcales</taxon>
        <taxon>Microbacteriaceae</taxon>
        <taxon>Agromyces</taxon>
    </lineage>
</organism>
<feature type="region of interest" description="Disordered" evidence="1">
    <location>
        <begin position="1"/>
        <end position="22"/>
    </location>
</feature>
<gene>
    <name evidence="2" type="ORF">RH861_00315</name>
</gene>
<proteinExistence type="predicted"/>
<dbReference type="RefSeq" id="WP_310519238.1">
    <property type="nucleotide sequence ID" value="NZ_BAABBS010000001.1"/>
</dbReference>
<evidence type="ECO:0000313" key="2">
    <source>
        <dbReference type="EMBL" id="MDR5690501.1"/>
    </source>
</evidence>
<evidence type="ECO:0000313" key="3">
    <source>
        <dbReference type="Proteomes" id="UP001260072"/>
    </source>
</evidence>
<evidence type="ECO:0000256" key="1">
    <source>
        <dbReference type="SAM" id="MobiDB-lite"/>
    </source>
</evidence>
<dbReference type="InterPro" id="IPR011335">
    <property type="entry name" value="Restrct_endonuc-II-like"/>
</dbReference>
<protein>
    <recommendedName>
        <fullName evidence="4">DUF559 domain-containing protein</fullName>
    </recommendedName>
</protein>
<dbReference type="EMBL" id="JAVKGS010000001">
    <property type="protein sequence ID" value="MDR5690501.1"/>
    <property type="molecule type" value="Genomic_DNA"/>
</dbReference>
<dbReference type="Proteomes" id="UP001260072">
    <property type="component" value="Unassembled WGS sequence"/>
</dbReference>
<sequence length="300" mass="32792">MPARPLPPQLRRGPFSVPRADELGVPRGRLRARDLSAPFHGVRATVPPATHAERCAAFAARMPVTQVFSHASAALLWGMPLPSALERGPVHVSALRGREPRVRGVVGHRLRADRVRVGAVRGLAVVSACDSWCQLATALSHDDLVAAGDRLLGWPRPLVSADELDAAIERHRGGRGTSARDAARLDLRPGAASPRETRLRLQVARAGFPEPELNAPIPLSAGWTAHGDLVFRAYGVLLEYDGEQHRGDDTQFHRDVERLNDLAADGWIVIRVGRRLPMERALDQLERALRSRGWRGVRAG</sequence>